<accession>A0A8X6J7Y1</accession>
<comment type="caution">
    <text evidence="1">The sequence shown here is derived from an EMBL/GenBank/DDBJ whole genome shotgun (WGS) entry which is preliminary data.</text>
</comment>
<evidence type="ECO:0000313" key="1">
    <source>
        <dbReference type="EMBL" id="GFR14183.1"/>
    </source>
</evidence>
<dbReference type="Proteomes" id="UP000887116">
    <property type="component" value="Unassembled WGS sequence"/>
</dbReference>
<dbReference type="AlphaFoldDB" id="A0A8X6J7Y1"/>
<dbReference type="EMBL" id="BMAO01007180">
    <property type="protein sequence ID" value="GFR14183.1"/>
    <property type="molecule type" value="Genomic_DNA"/>
</dbReference>
<proteinExistence type="predicted"/>
<reference evidence="1" key="1">
    <citation type="submission" date="2020-07" db="EMBL/GenBank/DDBJ databases">
        <title>Multicomponent nature underlies the extraordinary mechanical properties of spider dragline silk.</title>
        <authorList>
            <person name="Kono N."/>
            <person name="Nakamura H."/>
            <person name="Mori M."/>
            <person name="Yoshida Y."/>
            <person name="Ohtoshi R."/>
            <person name="Malay A.D."/>
            <person name="Moran D.A.P."/>
            <person name="Tomita M."/>
            <person name="Numata K."/>
            <person name="Arakawa K."/>
        </authorList>
    </citation>
    <scope>NUCLEOTIDE SEQUENCE</scope>
</reference>
<gene>
    <name evidence="1" type="ORF">TNCT_180441</name>
</gene>
<name>A0A8X6J7Y1_TRICU</name>
<organism evidence="1 2">
    <name type="scientific">Trichonephila clavata</name>
    <name type="common">Joro spider</name>
    <name type="synonym">Nephila clavata</name>
    <dbReference type="NCBI Taxonomy" id="2740835"/>
    <lineage>
        <taxon>Eukaryota</taxon>
        <taxon>Metazoa</taxon>
        <taxon>Ecdysozoa</taxon>
        <taxon>Arthropoda</taxon>
        <taxon>Chelicerata</taxon>
        <taxon>Arachnida</taxon>
        <taxon>Araneae</taxon>
        <taxon>Araneomorphae</taxon>
        <taxon>Entelegynae</taxon>
        <taxon>Araneoidea</taxon>
        <taxon>Nephilidae</taxon>
        <taxon>Trichonephila</taxon>
    </lineage>
</organism>
<protein>
    <submittedName>
        <fullName evidence="1">Uncharacterized protein</fullName>
    </submittedName>
</protein>
<sequence length="99" mass="11212">MELKRSVTYKQASVIGRNSFLNSTRASDVPPLRLNVGRVRARGKTIRTVSPNKCLATKPTNQHPIYKAISLKTDGYFRISLRQDMTFRKDNACAWLANT</sequence>
<evidence type="ECO:0000313" key="2">
    <source>
        <dbReference type="Proteomes" id="UP000887116"/>
    </source>
</evidence>
<keyword evidence="2" id="KW-1185">Reference proteome</keyword>